<dbReference type="Gene3D" id="3.20.80.10">
    <property type="entry name" value="Regulatory factor, effector binding domain"/>
    <property type="match status" value="1"/>
</dbReference>
<dbReference type="Pfam" id="PF06445">
    <property type="entry name" value="GyrI-like"/>
    <property type="match status" value="1"/>
</dbReference>
<evidence type="ECO:0000259" key="1">
    <source>
        <dbReference type="Pfam" id="PF06445"/>
    </source>
</evidence>
<evidence type="ECO:0000313" key="3">
    <source>
        <dbReference type="Proteomes" id="UP000292627"/>
    </source>
</evidence>
<dbReference type="InterPro" id="IPR029442">
    <property type="entry name" value="GyrI-like"/>
</dbReference>
<dbReference type="AlphaFoldDB" id="A0A4Q8LBC4"/>
<dbReference type="RefSeq" id="WP_130551423.1">
    <property type="nucleotide sequence ID" value="NZ_SHMC01000003.1"/>
</dbReference>
<dbReference type="Proteomes" id="UP000292627">
    <property type="component" value="Unassembled WGS sequence"/>
</dbReference>
<name>A0A4Q8LBC4_9GAMM</name>
<accession>A0A4Q8LBC4</accession>
<dbReference type="InterPro" id="IPR011256">
    <property type="entry name" value="Reg_factor_effector_dom_sf"/>
</dbReference>
<feature type="domain" description="GyrI-like small molecule binding" evidence="1">
    <location>
        <begin position="34"/>
        <end position="200"/>
    </location>
</feature>
<comment type="caution">
    <text evidence="2">The sequence shown here is derived from an EMBL/GenBank/DDBJ whole genome shotgun (WGS) entry which is preliminary data.</text>
</comment>
<gene>
    <name evidence="2" type="ORF">EA660_10265</name>
</gene>
<evidence type="ECO:0000313" key="2">
    <source>
        <dbReference type="EMBL" id="TAA25805.1"/>
    </source>
</evidence>
<dbReference type="EMBL" id="SHMC01000003">
    <property type="protein sequence ID" value="TAA25805.1"/>
    <property type="molecule type" value="Genomic_DNA"/>
</dbReference>
<dbReference type="OrthoDB" id="4772335at2"/>
<sequence length="210" mass="23996">MDKLDLKQQFRDLFNPPKQDFVEIAVPTLTYVKIDGSGDPNTAAEYRTAVEWLYGVSYAMKFAAKNGLGRDYVVPPLEALWWSDDPGAFVRREKDRWQWTVMIMVPDFVTRPLFEDAVAKTLAKRNDPPSSLRFEPCAEGRSLQILHIGRYDDEGPVLKQLHDTVMPGRGVTFNGPHHEIYLSDPRKTAPARLRTILRQPVRAISAETQR</sequence>
<proteinExistence type="predicted"/>
<organism evidence="2 3">
    <name type="scientific">Pseudoxanthomonas winnipegensis</name>
    <dbReference type="NCBI Taxonomy" id="2480810"/>
    <lineage>
        <taxon>Bacteria</taxon>
        <taxon>Pseudomonadati</taxon>
        <taxon>Pseudomonadota</taxon>
        <taxon>Gammaproteobacteria</taxon>
        <taxon>Lysobacterales</taxon>
        <taxon>Lysobacteraceae</taxon>
        <taxon>Pseudoxanthomonas</taxon>
    </lineage>
</organism>
<protein>
    <recommendedName>
        <fullName evidence="1">GyrI-like small molecule binding domain-containing protein</fullName>
    </recommendedName>
</protein>
<dbReference type="SUPFAM" id="SSF55136">
    <property type="entry name" value="Probable bacterial effector-binding domain"/>
    <property type="match status" value="1"/>
</dbReference>
<reference evidence="2 3" key="1">
    <citation type="submission" date="2019-02" db="EMBL/GenBank/DDBJ databases">
        <title>WGS of Pseudoxanthomonas species novum from clinical isolates.</title>
        <authorList>
            <person name="Bernier A.-M."/>
            <person name="Bernard K."/>
            <person name="Vachon A."/>
        </authorList>
    </citation>
    <scope>NUCLEOTIDE SEQUENCE [LARGE SCALE GENOMIC DNA]</scope>
    <source>
        <strain evidence="2 3">NML171200</strain>
    </source>
</reference>